<dbReference type="HOGENOM" id="CLU_969227_0_0_10"/>
<reference evidence="8 9" key="1">
    <citation type="submission" date="2012-01" db="EMBL/GenBank/DDBJ databases">
        <title>The Genome Sequence of Odoribacter laneus YIT 12061.</title>
        <authorList>
            <consortium name="The Broad Institute Genome Sequencing Platform"/>
            <person name="Earl A."/>
            <person name="Ward D."/>
            <person name="Feldgarden M."/>
            <person name="Gevers D."/>
            <person name="Morotomi M."/>
            <person name="Young S.K."/>
            <person name="Zeng Q."/>
            <person name="Gargeya S."/>
            <person name="Fitzgerald M."/>
            <person name="Haas B."/>
            <person name="Abouelleil A."/>
            <person name="Alvarado L."/>
            <person name="Arachchi H.M."/>
            <person name="Berlin A."/>
            <person name="Chapman S.B."/>
            <person name="Gearin G."/>
            <person name="Goldberg J."/>
            <person name="Griggs A."/>
            <person name="Gujja S."/>
            <person name="Hansen M."/>
            <person name="Heiman D."/>
            <person name="Howarth C."/>
            <person name="Larimer J."/>
            <person name="Lui A."/>
            <person name="MacDonald P.J.P."/>
            <person name="McCowen C."/>
            <person name="Montmayeur A."/>
            <person name="Murphy C."/>
            <person name="Neiman D."/>
            <person name="Pearson M."/>
            <person name="Priest M."/>
            <person name="Roberts A."/>
            <person name="Saif S."/>
            <person name="Shea T."/>
            <person name="Sisk P."/>
            <person name="Stolte C."/>
            <person name="Sykes S."/>
            <person name="Wortman J."/>
            <person name="Nusbaum C."/>
            <person name="Birren B."/>
        </authorList>
    </citation>
    <scope>NUCLEOTIDE SEQUENCE [LARGE SCALE GENOMIC DNA]</scope>
    <source>
        <strain evidence="8 9">YIT 12061</strain>
    </source>
</reference>
<protein>
    <recommendedName>
        <fullName evidence="10">Fimbrillin-A associated anchor proteins Mfa1 and Mfa2</fullName>
    </recommendedName>
</protein>
<dbReference type="RefSeq" id="WP_009135309.1">
    <property type="nucleotide sequence ID" value="NZ_JH594596.1"/>
</dbReference>
<dbReference type="EMBL" id="ADMC01000001">
    <property type="protein sequence ID" value="EHP51153.1"/>
    <property type="molecule type" value="Genomic_DNA"/>
</dbReference>
<dbReference type="GeneID" id="98067823"/>
<evidence type="ECO:0000313" key="9">
    <source>
        <dbReference type="Proteomes" id="UP000004892"/>
    </source>
</evidence>
<keyword evidence="5" id="KW-0564">Palmitate</keyword>
<dbReference type="InterPro" id="IPR014941">
    <property type="entry name" value="FimB/Mfa2/Mfa3"/>
</dbReference>
<proteinExistence type="inferred from homology"/>
<accession>H1DCU8</accession>
<evidence type="ECO:0000256" key="3">
    <source>
        <dbReference type="ARBA" id="ARBA00022729"/>
    </source>
</evidence>
<dbReference type="PATRIC" id="fig|742817.3.peg.159"/>
<dbReference type="GO" id="GO:0009279">
    <property type="term" value="C:cell outer membrane"/>
    <property type="evidence" value="ECO:0007669"/>
    <property type="project" value="UniProtKB-SubCell"/>
</dbReference>
<evidence type="ECO:0000256" key="6">
    <source>
        <dbReference type="ARBA" id="ARBA00023237"/>
    </source>
</evidence>
<keyword evidence="7" id="KW-0449">Lipoprotein</keyword>
<evidence type="ECO:0000256" key="5">
    <source>
        <dbReference type="ARBA" id="ARBA00023139"/>
    </source>
</evidence>
<comment type="caution">
    <text evidence="8">The sequence shown here is derived from an EMBL/GenBank/DDBJ whole genome shotgun (WGS) entry which is preliminary data.</text>
</comment>
<evidence type="ECO:0000256" key="7">
    <source>
        <dbReference type="ARBA" id="ARBA00023288"/>
    </source>
</evidence>
<gene>
    <name evidence="8" type="ORF">HMPREF9449_00155</name>
</gene>
<comment type="similarity">
    <text evidence="2">Belongs to the bacteroidetes fimbrillin superfamily. FimB/Mfa2 family.</text>
</comment>
<comment type="subcellular location">
    <subcellularLocation>
        <location evidence="1">Cell outer membrane</location>
    </subcellularLocation>
</comment>
<evidence type="ECO:0000256" key="2">
    <source>
        <dbReference type="ARBA" id="ARBA00007248"/>
    </source>
</evidence>
<keyword evidence="6" id="KW-0998">Cell outer membrane</keyword>
<keyword evidence="4" id="KW-0472">Membrane</keyword>
<dbReference type="STRING" id="742817.HMPREF9449_00155"/>
<sequence length="301" mass="34710">MRYKVGIMMCFLLFGLEACMDEKCDCLPEEGIAFMMKDVAYLFEGNEAIGYRPYYTLTDRLDILAFQNSQRDTTFSFDYAYCKEHPVIPVKLTPRKYHFLFVANLLDEKAMSWKSTSGEGLTATFRILENREPAVYLAAIRTADLWTISQLPVQLRMLVSRLEMKVVNPPEWITGLEFRVEHIAGKIIIEEAVSAENFQLGEELQDTTFVYKSEKLNYAGPGEYWMGMNTFPTYENFPALVDIKLKGENRLNQLVIDDRRLSFRSGRITRVSLEFTTENTVSVSVEINGKWEVIDEGEIEI</sequence>
<dbReference type="Proteomes" id="UP000004892">
    <property type="component" value="Unassembled WGS sequence"/>
</dbReference>
<evidence type="ECO:0000256" key="1">
    <source>
        <dbReference type="ARBA" id="ARBA00004442"/>
    </source>
</evidence>
<organism evidence="8 9">
    <name type="scientific">Odoribacter laneus YIT 12061</name>
    <dbReference type="NCBI Taxonomy" id="742817"/>
    <lineage>
        <taxon>Bacteria</taxon>
        <taxon>Pseudomonadati</taxon>
        <taxon>Bacteroidota</taxon>
        <taxon>Bacteroidia</taxon>
        <taxon>Bacteroidales</taxon>
        <taxon>Odoribacteraceae</taxon>
        <taxon>Odoribacter</taxon>
    </lineage>
</organism>
<dbReference type="AlphaFoldDB" id="H1DCU8"/>
<keyword evidence="3" id="KW-0732">Signal</keyword>
<dbReference type="Pfam" id="PF08842">
    <property type="entry name" value="Mfa2"/>
    <property type="match status" value="1"/>
</dbReference>
<evidence type="ECO:0008006" key="10">
    <source>
        <dbReference type="Google" id="ProtNLM"/>
    </source>
</evidence>
<evidence type="ECO:0000313" key="8">
    <source>
        <dbReference type="EMBL" id="EHP51153.1"/>
    </source>
</evidence>
<evidence type="ECO:0000256" key="4">
    <source>
        <dbReference type="ARBA" id="ARBA00023136"/>
    </source>
</evidence>
<name>H1DCU8_9BACT</name>
<keyword evidence="9" id="KW-1185">Reference proteome</keyword>